<evidence type="ECO:0000313" key="4">
    <source>
        <dbReference type="Proteomes" id="UP000094527"/>
    </source>
</evidence>
<dbReference type="AlphaFoldDB" id="A0A1D2MAA0"/>
<comment type="caution">
    <text evidence="3">The sequence shown here is derived from an EMBL/GenBank/DDBJ whole genome shotgun (WGS) entry which is preliminary data.</text>
</comment>
<organism evidence="3 4">
    <name type="scientific">Orchesella cincta</name>
    <name type="common">Springtail</name>
    <name type="synonym">Podura cincta</name>
    <dbReference type="NCBI Taxonomy" id="48709"/>
    <lineage>
        <taxon>Eukaryota</taxon>
        <taxon>Metazoa</taxon>
        <taxon>Ecdysozoa</taxon>
        <taxon>Arthropoda</taxon>
        <taxon>Hexapoda</taxon>
        <taxon>Collembola</taxon>
        <taxon>Entomobryomorpha</taxon>
        <taxon>Entomobryoidea</taxon>
        <taxon>Orchesellidae</taxon>
        <taxon>Orchesellinae</taxon>
        <taxon>Orchesella</taxon>
    </lineage>
</organism>
<feature type="chain" id="PRO_5008903710" evidence="2">
    <location>
        <begin position="27"/>
        <end position="86"/>
    </location>
</feature>
<gene>
    <name evidence="3" type="ORF">Ocin01_16782</name>
</gene>
<sequence length="86" mass="9064">MASTKTISVGLCLLILVASTFLVAESQVWEACEVLCGDILDNMPMIRGRASSRGGRRPPPPPRPIYHGGSGGSGRPEIPPYLGMIG</sequence>
<keyword evidence="2" id="KW-0732">Signal</keyword>
<evidence type="ECO:0000256" key="2">
    <source>
        <dbReference type="SAM" id="SignalP"/>
    </source>
</evidence>
<evidence type="ECO:0000313" key="3">
    <source>
        <dbReference type="EMBL" id="ODM89900.1"/>
    </source>
</evidence>
<feature type="region of interest" description="Disordered" evidence="1">
    <location>
        <begin position="47"/>
        <end position="86"/>
    </location>
</feature>
<accession>A0A1D2MAA0</accession>
<evidence type="ECO:0000256" key="1">
    <source>
        <dbReference type="SAM" id="MobiDB-lite"/>
    </source>
</evidence>
<dbReference type="Proteomes" id="UP000094527">
    <property type="component" value="Unassembled WGS sequence"/>
</dbReference>
<protein>
    <submittedName>
        <fullName evidence="3">Uncharacterized protein</fullName>
    </submittedName>
</protein>
<proteinExistence type="predicted"/>
<feature type="signal peptide" evidence="2">
    <location>
        <begin position="1"/>
        <end position="26"/>
    </location>
</feature>
<dbReference type="EMBL" id="LJIJ01002303">
    <property type="protein sequence ID" value="ODM89900.1"/>
    <property type="molecule type" value="Genomic_DNA"/>
</dbReference>
<keyword evidence="4" id="KW-1185">Reference proteome</keyword>
<name>A0A1D2MAA0_ORCCI</name>
<reference evidence="3 4" key="1">
    <citation type="journal article" date="2016" name="Genome Biol. Evol.">
        <title>Gene Family Evolution Reflects Adaptation to Soil Environmental Stressors in the Genome of the Collembolan Orchesella cincta.</title>
        <authorList>
            <person name="Faddeeva-Vakhrusheva A."/>
            <person name="Derks M.F."/>
            <person name="Anvar S.Y."/>
            <person name="Agamennone V."/>
            <person name="Suring W."/>
            <person name="Smit S."/>
            <person name="van Straalen N.M."/>
            <person name="Roelofs D."/>
        </authorList>
    </citation>
    <scope>NUCLEOTIDE SEQUENCE [LARGE SCALE GENOMIC DNA]</scope>
    <source>
        <tissue evidence="3">Mixed pool</tissue>
    </source>
</reference>